<feature type="compositionally biased region" description="Basic and acidic residues" evidence="9">
    <location>
        <begin position="3000"/>
        <end position="3009"/>
    </location>
</feature>
<feature type="region of interest" description="Disordered" evidence="9">
    <location>
        <begin position="2691"/>
        <end position="3172"/>
    </location>
</feature>
<dbReference type="PROSITE" id="PS51805">
    <property type="entry name" value="EPHD"/>
    <property type="match status" value="1"/>
</dbReference>
<dbReference type="CDD" id="cd15573">
    <property type="entry name" value="PHD_JADE"/>
    <property type="match status" value="1"/>
</dbReference>
<feature type="compositionally biased region" description="Basic and acidic residues" evidence="9">
    <location>
        <begin position="2847"/>
        <end position="2874"/>
    </location>
</feature>
<feature type="compositionally biased region" description="Basic and acidic residues" evidence="9">
    <location>
        <begin position="2475"/>
        <end position="2486"/>
    </location>
</feature>
<dbReference type="PROSITE" id="PS50016">
    <property type="entry name" value="ZF_PHD_2"/>
    <property type="match status" value="1"/>
</dbReference>
<dbReference type="SMART" id="SM00249">
    <property type="entry name" value="PHD"/>
    <property type="match status" value="2"/>
</dbReference>
<feature type="region of interest" description="Disordered" evidence="9">
    <location>
        <begin position="2376"/>
        <end position="2448"/>
    </location>
</feature>
<feature type="compositionally biased region" description="Polar residues" evidence="9">
    <location>
        <begin position="2150"/>
        <end position="2160"/>
    </location>
</feature>
<feature type="compositionally biased region" description="Polar residues" evidence="9">
    <location>
        <begin position="1326"/>
        <end position="1353"/>
    </location>
</feature>
<feature type="compositionally biased region" description="Polar residues" evidence="9">
    <location>
        <begin position="2247"/>
        <end position="2263"/>
    </location>
</feature>
<gene>
    <name evidence="12" type="primary">JADE2</name>
    <name evidence="12" type="ORF">SK128_004770</name>
</gene>
<feature type="compositionally biased region" description="Basic residues" evidence="9">
    <location>
        <begin position="816"/>
        <end position="826"/>
    </location>
</feature>
<feature type="compositionally biased region" description="Basic residues" evidence="9">
    <location>
        <begin position="2509"/>
        <end position="2518"/>
    </location>
</feature>
<feature type="region of interest" description="Disordered" evidence="9">
    <location>
        <begin position="1"/>
        <end position="50"/>
    </location>
</feature>
<dbReference type="SUPFAM" id="SSF57903">
    <property type="entry name" value="FYVE/PHD zinc finger"/>
    <property type="match status" value="1"/>
</dbReference>
<dbReference type="GO" id="GO:0006357">
    <property type="term" value="P:regulation of transcription by RNA polymerase II"/>
    <property type="evidence" value="ECO:0007669"/>
    <property type="project" value="TreeGrafter"/>
</dbReference>
<feature type="domain" description="PHD-type" evidence="11">
    <location>
        <begin position="284"/>
        <end position="401"/>
    </location>
</feature>
<evidence type="ECO:0000256" key="1">
    <source>
        <dbReference type="ARBA" id="ARBA00022723"/>
    </source>
</evidence>
<sequence length="3172" mass="351203">MSARIKRQLSKAGGSAEGGGGAPSAAARKKRRIDNSGSDDEERSVWTPKHLGDLRAYNRSASEAPAELFRKDLISAMKLADNEPLTSDDYWGIGDPWKQEWERGVQVPVNPDSLPEPSVTKIIAKPHRDRDSNFRLTKDKFIRVTHDDFFTNEQHILSNLPTKAEKMCRYDMDDLDDNWLLAYNGERARMGAAPVPPLIFEMIIEHLEETCWENIHKLLKTEESLSIEYDEDVICDVCRSPDSEEGNEMVFCDSCNICVHQACYGITAIPSGSWLCRTCSLGIKPDCVLCPNKGGAMKSTKSGQKWAHVACALWIPEVSIGSVERMEPITKIPNIPQSRWALVCVLCRERRGACIQCSVKTCKTAYHVTCAFKHGLEMKAIIEDENADDGVKLRSYCEKHSVSSKKVGSEVESEEGDDGKPKKKKDWTSEQKNQARAAKLRQIESEFFKHVDFLETSNYLDIDLETTETIYNYWKLKRRSGFNKPLLTPRSEEIDLLSQQQEHDIERMKMFVQLRQYLERVRNLCYMVNRRERLSKSFLKIREQTFSKQVSLLSNSGLNLSSQEVDAVLQANHGPSVYDRLYSHANSPVHSEKQFKKIIACIAGKLSEKVKKSSSSSSGSKKVRQKDINGLIRPFKEKSKDNPYKKMYVNGAEQRRSRSSSMYSTSDSESSLASAKWTLPLKSKDRYSVYTSSEEETNKENYSFKVEPSSKCKSLFLDTIDKDKVKVEVQNRPTRGRVGRRRGSGRANAIKSRSFRDHIPASSDDEKDVKDFDALIPEKAIKTEVNASSSKTLRERPSVETSEDEAETITKPKPQPGRRRSKKKVTPPKLDSSVSSEEEPSTAPLKEKNIVRKGRWPKSIATAQQVNASSPVSEPPKLELSDDDELLPPTYRLSSDEDNSEKSNDPAAISSEVLGASDQTDVSSDEGQSTALSKAPKKPVKKSDSDVNSDEEIKESTTDSQNHSKLKTKAAKKEFTPKIEAKAERMNKKKVGRVGKKSWGLERVKSENNGQSEEVEHESVKNSEVETTSKGHLFVPQRKAAKKASELITSQNTTSTLATTAAVTMPVPANSESTTAVEAKKPLSKHVKDKDEADEADGFEEKKILEEKKMTPSKGRRGKNKDRVDKDVDDKLELPDTPKKNMFEPPEILPYVPMRQAAKKAAENLKDGTRKGSAASVVGADDVESSSASVVSPAKSKRISRTEAKTTSRSKSKSPRSGRAFSTAVSDSDSESEPELSPNVRKASKDMKESPQKLSKSIFSDSDEETSVKRFPVKEKQTTASETSKDVKTGPGRQFFRGDMFVKEYQSSSDENEGAISPVPDKKTLLTATNQPNDKVIESSSKTQSFRGTTSISGDLHLTSDSDERETENQKPAAGTLRKAPDKKLKTSEGRPEHGFQPPITERSESGVPKETEESIPKSPARRESGLEPRLRQSGAQCRQRTPSGDVSLQDFASNSNASSSRGRRRGRERELLSHSQNLGISINKLSTRREIQPEEPLKPSKKTLEGGNQTQSPTSRGITSSEKKEAVKETETIGDRREVLNEMKDARREEREASENIDKQRDRNVALKDKQSLFVEKEKDANLLQDRKLSLDEKDIIIEKEVSKDKLLSPKEKVLSPRDKILSPQEKTVQKDQLLSAKEKRELPPVKETAVNKEITSKERKSIPEKDKVVERRDLRGRDPIKENMKSSSEETLELSRENIKPQQDKTRPVKDPILRSSRETSNRNTPHHKEKSMPRSVPLQPFENANSSADRESSNEKSQVLSKVEEHKKTGFFGYVEDDVTVERLDDIIDTSDTEPEPKKVRICDSDEEPVALPCDRRVEQPRDSGYKSAITTPEPVDRLHPVCNDVGSVNNVNSAEESRLEIDINKTPILPCPSEEKKQTMNKFITPARRKNLEDVIGEMKKQVDTQPDTTEILPSEERSNDVPVTQPPPLHSQSSQGTSSSYPVPPDNLVPSSQASMDNLGSNSVASPAASFREQWRTQWGKSPPPQDHKGDPGSGTHMPIPGLDLGLNQILDLHQRSLFPETQHQIFSPYDLLNTRTLLSSEAIAHHQLNQFRQIMEAGLPHLYNTPTLAYLQQQSAPELAALSQQQFRPPSRENQIVEKGNTNTAQELPRLPQLDDRPPTPDLHSAITKSSSSRQLTPAAKTTKPLSSPGMQNTLSAPPPLSSPVAPAMGSPPSSSRGQLPTAAAREEPPVSPVLSQKKIPPPQPSPSSVITKSDLLVGTSQSPTSNVTPPKVSPSAPSVLMSTANRGVAQPQTSPKSTKRLPAPAPPTSSDDEIIEVATVSRVSTANTVVSTKTNIVPPVSSTVVSVAKTVTQTTVTSVNKSPLPAVRSPIIHIESPLRSATEVPDSKIETITVDDSVIHQKEEPVLKRVPIYMQDPKHQRLPEKKSPRSHATSPRWVNKDSTKSREKKSTKVGRSYSKGRGRDGGRRKSRGQSPRFNNISVPKELVGTVYDFDNEFDDDGPANNTLDDLRKSREKRQSVDTTPQQSSTPTYVTEHKEPPKKPGKKSKSHKDKGSSKSGDDDKVAKMLADYKNMQNSQLRRSVHSPSPPKEVAVLKGPSKTPDHLHNIPQFTSEFITNNSDTKLTISELGETRDHIPSSELITKSSDHSKGSHIPSAHIVDEKTNQLKLKIKGPYANSYSNSNTSAPAQEVVGAPTPTSTTSIFRQIRMRKKELIRQYCYQDQNELPESGPVSSNPNPPPHVRTGITIPKAVASMTSIPTREDYKMYTQGETTSVGSGGRRKRQNRDVLQWDWTIMEESGKRNSEPAEGDAGRKRPRGGKESKNQEEKDVSSAKPPPKLRISLGKKLSEFTTVTTETKDLGGRQRPPKKRLAEENPMVKIKNDSMKFREQIMADFDKGGKKGIDRDKKVKKRRMHMGESSLGSSVDSKDGNDKRDIKVIAGDSTSAPKLVIKFGKGKSENVNSSTDNVKSETGSVCAGGEEKSDPDSIPQIKIRLSLPKPDSDSNKEDSCIPKQPLKLKLSRRSDGYVASNSQRKEQPEVQDHGPGPPAPKPPDPLSDSVAKTLPDPEAAPSLPTSSTSSPTRNHPTEKLNSHQDSQSLPCRVPDAHDSHPCDSVFGSPNSSEVHNPVSVGKVNDGMERLGPPLSAEQPEEMLQKLEAQIATASGSVSGSPTSTLGSGHLTGPPLPDVPSLHQTLYPYKEGSDCR</sequence>
<dbReference type="InterPro" id="IPR019787">
    <property type="entry name" value="Znf_PHD-finger"/>
</dbReference>
<dbReference type="PROSITE" id="PS01359">
    <property type="entry name" value="ZF_PHD_1"/>
    <property type="match status" value="1"/>
</dbReference>
<comment type="function">
    <text evidence="6">May function as a negative regulator of the EGFR/Ras/MAPK signaling pathway during eye development.</text>
</comment>
<keyword evidence="12" id="KW-0808">Transferase</keyword>
<feature type="compositionally biased region" description="Low complexity" evidence="9">
    <location>
        <begin position="1172"/>
        <end position="1194"/>
    </location>
</feature>
<feature type="region of interest" description="Disordered" evidence="9">
    <location>
        <begin position="612"/>
        <end position="667"/>
    </location>
</feature>
<dbReference type="Pfam" id="PF10513">
    <property type="entry name" value="EPL1"/>
    <property type="match status" value="1"/>
</dbReference>
<comment type="similarity">
    <text evidence="5">Belongs to the JADE family.</text>
</comment>
<feature type="compositionally biased region" description="Basic and acidic residues" evidence="9">
    <location>
        <begin position="1818"/>
        <end position="1828"/>
    </location>
</feature>
<evidence type="ECO:0000313" key="12">
    <source>
        <dbReference type="EMBL" id="KAK7086898.1"/>
    </source>
</evidence>
<feature type="compositionally biased region" description="Basic and acidic residues" evidence="9">
    <location>
        <begin position="2967"/>
        <end position="2977"/>
    </location>
</feature>
<feature type="compositionally biased region" description="Polar residues" evidence="9">
    <location>
        <begin position="917"/>
        <end position="932"/>
    </location>
</feature>
<keyword evidence="2" id="KW-0677">Repeat</keyword>
<evidence type="ECO:0000256" key="9">
    <source>
        <dbReference type="SAM" id="MobiDB-lite"/>
    </source>
</evidence>
<dbReference type="Gene3D" id="3.30.40.10">
    <property type="entry name" value="Zinc/RING finger domain, C3HC4 (zinc finger)"/>
    <property type="match status" value="2"/>
</dbReference>
<feature type="region of interest" description="Disordered" evidence="9">
    <location>
        <begin position="407"/>
        <end position="431"/>
    </location>
</feature>
<dbReference type="PANTHER" id="PTHR13793:SF160">
    <property type="entry name" value="PHD FINGER PROTEIN RHINOCEROS"/>
    <property type="match status" value="1"/>
</dbReference>
<dbReference type="Proteomes" id="UP001381693">
    <property type="component" value="Unassembled WGS sequence"/>
</dbReference>
<feature type="compositionally biased region" description="Basic and acidic residues" evidence="9">
    <location>
        <begin position="1160"/>
        <end position="1170"/>
    </location>
</feature>
<feature type="region of interest" description="Disordered" evidence="9">
    <location>
        <begin position="729"/>
        <end position="1038"/>
    </location>
</feature>
<feature type="compositionally biased region" description="Basic and acidic residues" evidence="9">
    <location>
        <begin position="1099"/>
        <end position="1110"/>
    </location>
</feature>
<feature type="compositionally biased region" description="Polar residues" evidence="9">
    <location>
        <begin position="2926"/>
        <end position="2940"/>
    </location>
</feature>
<feature type="compositionally biased region" description="Basic and acidic residues" evidence="9">
    <location>
        <begin position="971"/>
        <end position="986"/>
    </location>
</feature>
<comment type="caution">
    <text evidence="12">The sequence shown here is derived from an EMBL/GenBank/DDBJ whole genome shotgun (WGS) entry which is preliminary data.</text>
</comment>
<feature type="compositionally biased region" description="Low complexity" evidence="9">
    <location>
        <begin position="3038"/>
        <end position="3049"/>
    </location>
</feature>
<feature type="compositionally biased region" description="Basic and acidic residues" evidence="9">
    <location>
        <begin position="1379"/>
        <end position="1394"/>
    </location>
</feature>
<feature type="compositionally biased region" description="Basic and acidic residues" evidence="9">
    <location>
        <begin position="2405"/>
        <end position="2417"/>
    </location>
</feature>
<dbReference type="FunFam" id="3.30.40.10:FF:000030">
    <property type="entry name" value="Protein Jade-1 isoform 1"/>
    <property type="match status" value="1"/>
</dbReference>
<dbReference type="GO" id="GO:0008270">
    <property type="term" value="F:zinc ion binding"/>
    <property type="evidence" value="ECO:0007669"/>
    <property type="project" value="UniProtKB-KW"/>
</dbReference>
<feature type="compositionally biased region" description="Polar residues" evidence="9">
    <location>
        <begin position="3128"/>
        <end position="3143"/>
    </location>
</feature>
<feature type="region of interest" description="Disordered" evidence="9">
    <location>
        <begin position="1608"/>
        <end position="1764"/>
    </location>
</feature>
<dbReference type="InterPro" id="IPR013083">
    <property type="entry name" value="Znf_RING/FYVE/PHD"/>
</dbReference>
<feature type="compositionally biased region" description="Polar residues" evidence="9">
    <location>
        <begin position="2225"/>
        <end position="2235"/>
    </location>
</feature>
<keyword evidence="4" id="KW-0862">Zinc</keyword>
<evidence type="ECO:0000256" key="5">
    <source>
        <dbReference type="ARBA" id="ARBA00038371"/>
    </source>
</evidence>
<feature type="region of interest" description="Disordered" evidence="9">
    <location>
        <begin position="1066"/>
        <end position="1573"/>
    </location>
</feature>
<evidence type="ECO:0000256" key="6">
    <source>
        <dbReference type="ARBA" id="ARBA00055261"/>
    </source>
</evidence>
<feature type="region of interest" description="Disordered" evidence="9">
    <location>
        <begin position="2087"/>
        <end position="2278"/>
    </location>
</feature>
<dbReference type="InterPro" id="IPR019542">
    <property type="entry name" value="Enhancer_polycomb-like_N"/>
</dbReference>
<feature type="compositionally biased region" description="Basic and acidic residues" evidence="9">
    <location>
        <begin position="1656"/>
        <end position="1723"/>
    </location>
</feature>
<feature type="compositionally biased region" description="Pro residues" evidence="9">
    <location>
        <begin position="3012"/>
        <end position="3022"/>
    </location>
</feature>
<dbReference type="CDD" id="cd15671">
    <property type="entry name" value="ePHD_JADE"/>
    <property type="match status" value="1"/>
</dbReference>
<feature type="compositionally biased region" description="Polar residues" evidence="9">
    <location>
        <begin position="1954"/>
        <end position="1970"/>
    </location>
</feature>
<feature type="compositionally biased region" description="Basic and acidic residues" evidence="9">
    <location>
        <begin position="1017"/>
        <end position="1029"/>
    </location>
</feature>
<evidence type="ECO:0000259" key="10">
    <source>
        <dbReference type="PROSITE" id="PS50016"/>
    </source>
</evidence>
<keyword evidence="3 8" id="KW-0863">Zinc-finger</keyword>
<dbReference type="InterPro" id="IPR034732">
    <property type="entry name" value="EPHD"/>
</dbReference>
<name>A0AAN9FUJ0_HALRR</name>
<reference evidence="12 13" key="1">
    <citation type="submission" date="2023-11" db="EMBL/GenBank/DDBJ databases">
        <title>Halocaridina rubra genome assembly.</title>
        <authorList>
            <person name="Smith C."/>
        </authorList>
    </citation>
    <scope>NUCLEOTIDE SEQUENCE [LARGE SCALE GENOMIC DNA]</scope>
    <source>
        <strain evidence="12">EP-1</strain>
        <tissue evidence="12">Whole</tissue>
    </source>
</reference>
<dbReference type="Pfam" id="PF13832">
    <property type="entry name" value="zf-HC5HC2H_2"/>
    <property type="match status" value="1"/>
</dbReference>
<dbReference type="GO" id="GO:0016746">
    <property type="term" value="F:acyltransferase activity"/>
    <property type="evidence" value="ECO:0007669"/>
    <property type="project" value="UniProtKB-KW"/>
</dbReference>
<evidence type="ECO:0000259" key="11">
    <source>
        <dbReference type="PROSITE" id="PS51805"/>
    </source>
</evidence>
<keyword evidence="1" id="KW-0479">Metal-binding</keyword>
<dbReference type="InterPro" id="IPR019786">
    <property type="entry name" value="Zinc_finger_PHD-type_CS"/>
</dbReference>
<feature type="compositionally biased region" description="Basic and acidic residues" evidence="9">
    <location>
        <begin position="1608"/>
        <end position="1622"/>
    </location>
</feature>
<organism evidence="12 13">
    <name type="scientific">Halocaridina rubra</name>
    <name type="common">Hawaiian red shrimp</name>
    <dbReference type="NCBI Taxonomy" id="373956"/>
    <lineage>
        <taxon>Eukaryota</taxon>
        <taxon>Metazoa</taxon>
        <taxon>Ecdysozoa</taxon>
        <taxon>Arthropoda</taxon>
        <taxon>Crustacea</taxon>
        <taxon>Multicrustacea</taxon>
        <taxon>Malacostraca</taxon>
        <taxon>Eumalacostraca</taxon>
        <taxon>Eucarida</taxon>
        <taxon>Decapoda</taxon>
        <taxon>Pleocyemata</taxon>
        <taxon>Caridea</taxon>
        <taxon>Atyoidea</taxon>
        <taxon>Atyidae</taxon>
        <taxon>Halocaridina</taxon>
    </lineage>
</organism>
<feature type="compositionally biased region" description="Low complexity" evidence="9">
    <location>
        <begin position="1936"/>
        <end position="1945"/>
    </location>
</feature>
<feature type="compositionally biased region" description="Basic and acidic residues" evidence="9">
    <location>
        <begin position="2519"/>
        <end position="2532"/>
    </location>
</feature>
<feature type="compositionally biased region" description="Polar residues" evidence="9">
    <location>
        <begin position="861"/>
        <end position="872"/>
    </location>
</feature>
<feature type="compositionally biased region" description="Polar residues" evidence="9">
    <location>
        <begin position="1507"/>
        <end position="1521"/>
    </location>
</feature>
<evidence type="ECO:0000256" key="3">
    <source>
        <dbReference type="ARBA" id="ARBA00022771"/>
    </source>
</evidence>
<evidence type="ECO:0000256" key="2">
    <source>
        <dbReference type="ARBA" id="ARBA00022737"/>
    </source>
</evidence>
<feature type="compositionally biased region" description="Basic residues" evidence="9">
    <location>
        <begin position="987"/>
        <end position="996"/>
    </location>
</feature>
<protein>
    <recommendedName>
        <fullName evidence="7">PHD finger protein rhinoceros</fullName>
    </recommendedName>
</protein>
<feature type="compositionally biased region" description="Basic and acidic residues" evidence="9">
    <location>
        <begin position="1522"/>
        <end position="1573"/>
    </location>
</feature>
<feature type="region of interest" description="Disordered" evidence="9">
    <location>
        <begin position="1818"/>
        <end position="1844"/>
    </location>
</feature>
<feature type="compositionally biased region" description="Polar residues" evidence="9">
    <location>
        <begin position="1434"/>
        <end position="1447"/>
    </location>
</feature>
<feature type="compositionally biased region" description="Polar residues" evidence="9">
    <location>
        <begin position="2133"/>
        <end position="2142"/>
    </location>
</feature>
<feature type="compositionally biased region" description="Basic and acidic residues" evidence="9">
    <location>
        <begin position="1488"/>
        <end position="1505"/>
    </location>
</feature>
<evidence type="ECO:0000256" key="7">
    <source>
        <dbReference type="ARBA" id="ARBA00068706"/>
    </source>
</evidence>
<feature type="compositionally biased region" description="Basic and acidic residues" evidence="9">
    <location>
        <begin position="2765"/>
        <end position="2798"/>
    </location>
</feature>
<feature type="compositionally biased region" description="Polar residues" evidence="9">
    <location>
        <begin position="2487"/>
        <end position="2499"/>
    </location>
</feature>
<dbReference type="FunFam" id="3.30.40.10:FF:000004">
    <property type="entry name" value="Jade family PHD finger 2"/>
    <property type="match status" value="1"/>
</dbReference>
<feature type="compositionally biased region" description="Basic and acidic residues" evidence="9">
    <location>
        <begin position="1121"/>
        <end position="1142"/>
    </location>
</feature>
<feature type="compositionally biased region" description="Basic and acidic residues" evidence="9">
    <location>
        <begin position="1078"/>
        <end position="1091"/>
    </location>
</feature>
<evidence type="ECO:0000256" key="4">
    <source>
        <dbReference type="ARBA" id="ARBA00022833"/>
    </source>
</evidence>
<dbReference type="InterPro" id="IPR011011">
    <property type="entry name" value="Znf_FYVE_PHD"/>
</dbReference>
<accession>A0AAN9FUJ0</accession>
<dbReference type="InterPro" id="IPR050701">
    <property type="entry name" value="Histone_Mod_Regulator"/>
</dbReference>
<feature type="compositionally biased region" description="Basic and acidic residues" evidence="9">
    <location>
        <begin position="2383"/>
        <end position="2394"/>
    </location>
</feature>
<dbReference type="InterPro" id="IPR001965">
    <property type="entry name" value="Znf_PHD"/>
</dbReference>
<evidence type="ECO:0000256" key="8">
    <source>
        <dbReference type="PROSITE-ProRule" id="PRU00146"/>
    </source>
</evidence>
<feature type="compositionally biased region" description="Basic and acidic residues" evidence="9">
    <location>
        <begin position="1402"/>
        <end position="1431"/>
    </location>
</feature>
<feature type="compositionally biased region" description="Basic and acidic residues" evidence="9">
    <location>
        <begin position="1894"/>
        <end position="1907"/>
    </location>
</feature>
<feature type="compositionally biased region" description="Polar residues" evidence="9">
    <location>
        <begin position="2087"/>
        <end position="2112"/>
    </location>
</feature>
<feature type="compositionally biased region" description="Basic and acidic residues" evidence="9">
    <location>
        <begin position="634"/>
        <end position="644"/>
    </location>
</feature>
<dbReference type="EMBL" id="JAXCGZ010000052">
    <property type="protein sequence ID" value="KAK7086898.1"/>
    <property type="molecule type" value="Genomic_DNA"/>
</dbReference>
<feature type="region of interest" description="Disordered" evidence="9">
    <location>
        <begin position="2460"/>
        <end position="2570"/>
    </location>
</feature>
<dbReference type="Pfam" id="PF13831">
    <property type="entry name" value="PHD_2"/>
    <property type="match status" value="1"/>
</dbReference>
<feature type="region of interest" description="Disordered" evidence="9">
    <location>
        <begin position="1871"/>
        <end position="2007"/>
    </location>
</feature>
<feature type="compositionally biased region" description="Basic and acidic residues" evidence="9">
    <location>
        <begin position="1266"/>
        <end position="1288"/>
    </location>
</feature>
<feature type="compositionally biased region" description="Basic and acidic residues" evidence="9">
    <location>
        <begin position="2893"/>
        <end position="2904"/>
    </location>
</feature>
<dbReference type="PANTHER" id="PTHR13793">
    <property type="entry name" value="PHD FINGER PROTEINS"/>
    <property type="match status" value="1"/>
</dbReference>
<keyword evidence="13" id="KW-1185">Reference proteome</keyword>
<proteinExistence type="inferred from homology"/>
<keyword evidence="12" id="KW-0012">Acyltransferase</keyword>
<feature type="domain" description="PHD-type" evidence="10">
    <location>
        <begin position="232"/>
        <end position="282"/>
    </location>
</feature>
<feature type="compositionally biased region" description="Polar residues" evidence="9">
    <location>
        <begin position="1475"/>
        <end position="1486"/>
    </location>
</feature>
<feature type="compositionally biased region" description="Basic residues" evidence="9">
    <location>
        <begin position="734"/>
        <end position="744"/>
    </location>
</feature>
<evidence type="ECO:0000313" key="13">
    <source>
        <dbReference type="Proteomes" id="UP001381693"/>
    </source>
</evidence>